<accession>A0ABP8P382</accession>
<dbReference type="Proteomes" id="UP001501183">
    <property type="component" value="Unassembled WGS sequence"/>
</dbReference>
<proteinExistence type="predicted"/>
<reference evidence="3" key="1">
    <citation type="journal article" date="2019" name="Int. J. Syst. Evol. Microbiol.">
        <title>The Global Catalogue of Microorganisms (GCM) 10K type strain sequencing project: providing services to taxonomists for standard genome sequencing and annotation.</title>
        <authorList>
            <consortium name="The Broad Institute Genomics Platform"/>
            <consortium name="The Broad Institute Genome Sequencing Center for Infectious Disease"/>
            <person name="Wu L."/>
            <person name="Ma J."/>
        </authorList>
    </citation>
    <scope>NUCLEOTIDE SEQUENCE [LARGE SCALE GENOMIC DNA]</scope>
    <source>
        <strain evidence="3">JCM 32206</strain>
    </source>
</reference>
<dbReference type="Pfam" id="PF00724">
    <property type="entry name" value="Oxidored_FMN"/>
    <property type="match status" value="1"/>
</dbReference>
<dbReference type="InterPro" id="IPR013785">
    <property type="entry name" value="Aldolase_TIM"/>
</dbReference>
<dbReference type="EMBL" id="BAABFB010000036">
    <property type="protein sequence ID" value="GAA4478679.1"/>
    <property type="molecule type" value="Genomic_DNA"/>
</dbReference>
<evidence type="ECO:0000313" key="2">
    <source>
        <dbReference type="EMBL" id="GAA4478679.1"/>
    </source>
</evidence>
<sequence length="384" mass="41535">MTDPRNQTADGNPASTLLDRADITPLLQPFDSIPGLELSNRFVMAPMTRKFSPRNVPGESVVDYYAKRASSLGLIVTEGTYVDEHSAGSSNRVPVFYGDEPLAGWRQVVDAVHAQGGRIFPQLWHLGATRIAGAGPNNDAPIVSPSGLGLEGQPVGEPATAATIEGIVDSFVRAAADAKAVGFDGIELHGAHGYLLDQFTWEKTNRRTDSYGGSIANRMRISAEIVTAIRERVGAEFPISYRFSQWKGGHYDARIADTPHELEQHLLPLVEAGVSVLHVSTRRYWLPEFEDSARTLAGWTKHLTGLPVIALGSVGVSAPFLGHESEAQTSLSLAPLLDLFDRGEFDLVGLGRAVLAEPHWVKKVAAGDLDSIQTYHKDLESVLV</sequence>
<dbReference type="Gene3D" id="3.20.20.70">
    <property type="entry name" value="Aldolase class I"/>
    <property type="match status" value="1"/>
</dbReference>
<comment type="caution">
    <text evidence="2">The sequence shown here is derived from an EMBL/GenBank/DDBJ whole genome shotgun (WGS) entry which is preliminary data.</text>
</comment>
<organism evidence="2 3">
    <name type="scientific">Rhodococcus olei</name>
    <dbReference type="NCBI Taxonomy" id="2161675"/>
    <lineage>
        <taxon>Bacteria</taxon>
        <taxon>Bacillati</taxon>
        <taxon>Actinomycetota</taxon>
        <taxon>Actinomycetes</taxon>
        <taxon>Mycobacteriales</taxon>
        <taxon>Nocardiaceae</taxon>
        <taxon>Rhodococcus</taxon>
    </lineage>
</organism>
<dbReference type="PANTHER" id="PTHR22893:SF55">
    <property type="entry name" value="OXIDOREDUCTASE-RELATED"/>
    <property type="match status" value="1"/>
</dbReference>
<gene>
    <name evidence="2" type="ORF">GCM10023094_22730</name>
</gene>
<evidence type="ECO:0000313" key="3">
    <source>
        <dbReference type="Proteomes" id="UP001501183"/>
    </source>
</evidence>
<name>A0ABP8P382_9NOCA</name>
<dbReference type="InterPro" id="IPR045247">
    <property type="entry name" value="Oye-like"/>
</dbReference>
<dbReference type="SUPFAM" id="SSF51395">
    <property type="entry name" value="FMN-linked oxidoreductases"/>
    <property type="match status" value="1"/>
</dbReference>
<evidence type="ECO:0000259" key="1">
    <source>
        <dbReference type="Pfam" id="PF00724"/>
    </source>
</evidence>
<dbReference type="PANTHER" id="PTHR22893">
    <property type="entry name" value="NADH OXIDOREDUCTASE-RELATED"/>
    <property type="match status" value="1"/>
</dbReference>
<keyword evidence="3" id="KW-1185">Reference proteome</keyword>
<dbReference type="CDD" id="cd04747">
    <property type="entry name" value="OYE_like_5_FMN"/>
    <property type="match status" value="1"/>
</dbReference>
<dbReference type="RefSeq" id="WP_345344807.1">
    <property type="nucleotide sequence ID" value="NZ_BAABFB010000036.1"/>
</dbReference>
<protein>
    <submittedName>
        <fullName evidence="2">NADH:flavin oxidoreductase</fullName>
    </submittedName>
</protein>
<feature type="domain" description="NADH:flavin oxidoreductase/NADH oxidase N-terminal" evidence="1">
    <location>
        <begin position="26"/>
        <end position="367"/>
    </location>
</feature>
<dbReference type="InterPro" id="IPR001155">
    <property type="entry name" value="OxRdtase_FMN_N"/>
</dbReference>